<name>A0A1F2UJT7_9ACTN</name>
<keyword evidence="1" id="KW-1133">Transmembrane helix</keyword>
<feature type="transmembrane region" description="Helical" evidence="1">
    <location>
        <begin position="321"/>
        <end position="343"/>
    </location>
</feature>
<dbReference type="AlphaFoldDB" id="A0A1F2UJT7"/>
<dbReference type="InterPro" id="IPR008756">
    <property type="entry name" value="Peptidase_M56"/>
</dbReference>
<dbReference type="PANTHER" id="PTHR34978:SF3">
    <property type="entry name" value="SLR0241 PROTEIN"/>
    <property type="match status" value="1"/>
</dbReference>
<dbReference type="Proteomes" id="UP000178086">
    <property type="component" value="Unassembled WGS sequence"/>
</dbReference>
<dbReference type="Pfam" id="PF05569">
    <property type="entry name" value="Peptidase_M56"/>
    <property type="match status" value="1"/>
</dbReference>
<dbReference type="InterPro" id="IPR052173">
    <property type="entry name" value="Beta-lactam_resp_regulator"/>
</dbReference>
<gene>
    <name evidence="3" type="ORF">A2074_05045</name>
</gene>
<feature type="transmembrane region" description="Helical" evidence="1">
    <location>
        <begin position="101"/>
        <end position="122"/>
    </location>
</feature>
<reference evidence="3 4" key="1">
    <citation type="journal article" date="2016" name="Nat. Commun.">
        <title>Thousands of microbial genomes shed light on interconnected biogeochemical processes in an aquifer system.</title>
        <authorList>
            <person name="Anantharaman K."/>
            <person name="Brown C.T."/>
            <person name="Hug L.A."/>
            <person name="Sharon I."/>
            <person name="Castelle C.J."/>
            <person name="Probst A.J."/>
            <person name="Thomas B.C."/>
            <person name="Singh A."/>
            <person name="Wilkins M.J."/>
            <person name="Karaoz U."/>
            <person name="Brodie E.L."/>
            <person name="Williams K.H."/>
            <person name="Hubbard S.S."/>
            <person name="Banfield J.F."/>
        </authorList>
    </citation>
    <scope>NUCLEOTIDE SEQUENCE [LARGE SCALE GENOMIC DNA]</scope>
</reference>
<dbReference type="EMBL" id="MELI01000071">
    <property type="protein sequence ID" value="OFW33261.1"/>
    <property type="molecule type" value="Genomic_DNA"/>
</dbReference>
<sequence>MPVWQSLLYNHIIPSIFDAAVMLLLVLIVFTIFRVKNPATRFVFLFLPMLKSFLILLDNPSQVQLLQSEKALQKVLRFPDPLNLITSPLNEVAEFSYSSDAVVLVLLVTGVSVLAVIAARWLQLFLFFNNFSREESLSRSEYPQVYDILDRLVPALGVSYPRVVISNLYQFVPFSVGYRVPIVVISKEFLAEFPDEQLEIMLAHELAHMRRKDYLTSWLTLMLRDLMFINPIIHYIYNKLEDEKEKACDRLALNVTSAAPKTAANMLLDVALFYSKQPVLQHQTYPMLAKGLLLRQSKLEHRINSVKQSQRMKKSSYLRTLLRTTLFVLLVYVQIGVIVNIGGHNIFLR</sequence>
<proteinExistence type="predicted"/>
<evidence type="ECO:0000313" key="3">
    <source>
        <dbReference type="EMBL" id="OFW33261.1"/>
    </source>
</evidence>
<feature type="transmembrane region" description="Helical" evidence="1">
    <location>
        <begin position="12"/>
        <end position="33"/>
    </location>
</feature>
<organism evidence="3 4">
    <name type="scientific">Candidatus Aquicultor primus</name>
    <dbReference type="NCBI Taxonomy" id="1797195"/>
    <lineage>
        <taxon>Bacteria</taxon>
        <taxon>Bacillati</taxon>
        <taxon>Actinomycetota</taxon>
        <taxon>Candidatus Aquicultoria</taxon>
        <taxon>Candidatus Aquicultorales</taxon>
        <taxon>Candidatus Aquicultoraceae</taxon>
        <taxon>Candidatus Aquicultor</taxon>
    </lineage>
</organism>
<evidence type="ECO:0000256" key="1">
    <source>
        <dbReference type="SAM" id="Phobius"/>
    </source>
</evidence>
<evidence type="ECO:0000259" key="2">
    <source>
        <dbReference type="Pfam" id="PF05569"/>
    </source>
</evidence>
<dbReference type="PANTHER" id="PTHR34978">
    <property type="entry name" value="POSSIBLE SENSOR-TRANSDUCER PROTEIN BLAR"/>
    <property type="match status" value="1"/>
</dbReference>
<evidence type="ECO:0000313" key="4">
    <source>
        <dbReference type="Proteomes" id="UP000178086"/>
    </source>
</evidence>
<dbReference type="Gene3D" id="3.30.2010.10">
    <property type="entry name" value="Metalloproteases ('zincins'), catalytic domain"/>
    <property type="match status" value="1"/>
</dbReference>
<comment type="caution">
    <text evidence="3">The sequence shown here is derived from an EMBL/GenBank/DDBJ whole genome shotgun (WGS) entry which is preliminary data.</text>
</comment>
<keyword evidence="1" id="KW-0812">Transmembrane</keyword>
<feature type="domain" description="Peptidase M56" evidence="2">
    <location>
        <begin position="19"/>
        <end position="279"/>
    </location>
</feature>
<keyword evidence="1" id="KW-0472">Membrane</keyword>
<protein>
    <recommendedName>
        <fullName evidence="2">Peptidase M56 domain-containing protein</fullName>
    </recommendedName>
</protein>
<dbReference type="CDD" id="cd07341">
    <property type="entry name" value="M56_BlaR1_MecR1_like"/>
    <property type="match status" value="1"/>
</dbReference>
<accession>A0A1F2UJT7</accession>